<dbReference type="InterPro" id="IPR045867">
    <property type="entry name" value="DNA-dir_RpoC_beta_prime"/>
</dbReference>
<keyword evidence="2" id="KW-0240">DNA-directed RNA polymerase</keyword>
<dbReference type="GO" id="GO:0046872">
    <property type="term" value="F:metal ion binding"/>
    <property type="evidence" value="ECO:0007669"/>
    <property type="project" value="UniProtKB-KW"/>
</dbReference>
<evidence type="ECO:0000256" key="3">
    <source>
        <dbReference type="ARBA" id="ARBA00022679"/>
    </source>
</evidence>
<dbReference type="PANTHER" id="PTHR19376">
    <property type="entry name" value="DNA-DIRECTED RNA POLYMERASE"/>
    <property type="match status" value="1"/>
</dbReference>
<dbReference type="Gene3D" id="3.30.1490.180">
    <property type="entry name" value="RNA polymerase ii"/>
    <property type="match status" value="1"/>
</dbReference>
<evidence type="ECO:0000256" key="5">
    <source>
        <dbReference type="ARBA" id="ARBA00022723"/>
    </source>
</evidence>
<dbReference type="PANTHER" id="PTHR19376:SF36">
    <property type="entry name" value="DNA-DIRECTED RNA POLYMERASE IV SUBUNIT 1"/>
    <property type="match status" value="1"/>
</dbReference>
<dbReference type="EMBL" id="JAYKXN010000002">
    <property type="protein sequence ID" value="KAK7309001.1"/>
    <property type="molecule type" value="Genomic_DNA"/>
</dbReference>
<name>A0AAN9K308_CLITE</name>
<feature type="domain" description="RNA polymerase N-terminal" evidence="9">
    <location>
        <begin position="190"/>
        <end position="478"/>
    </location>
</feature>
<comment type="caution">
    <text evidence="10">The sequence shown here is derived from an EMBL/GenBank/DDBJ whole genome shotgun (WGS) entry which is preliminary data.</text>
</comment>
<dbReference type="Gene3D" id="1.10.274.100">
    <property type="entry name" value="RNA polymerase Rpb1, domain 3"/>
    <property type="match status" value="1"/>
</dbReference>
<dbReference type="Pfam" id="PF05000">
    <property type="entry name" value="RNA_pol_Rpb1_4"/>
    <property type="match status" value="1"/>
</dbReference>
<reference evidence="10 11" key="1">
    <citation type="submission" date="2024-01" db="EMBL/GenBank/DDBJ databases">
        <title>The genomes of 5 underutilized Papilionoideae crops provide insights into root nodulation and disease resistance.</title>
        <authorList>
            <person name="Yuan L."/>
        </authorList>
    </citation>
    <scope>NUCLEOTIDE SEQUENCE [LARGE SCALE GENOMIC DNA]</scope>
    <source>
        <strain evidence="10">LY-2023</strain>
        <tissue evidence="10">Leaf</tissue>
    </source>
</reference>
<keyword evidence="5" id="KW-0479">Metal-binding</keyword>
<evidence type="ECO:0000256" key="1">
    <source>
        <dbReference type="ARBA" id="ARBA00012418"/>
    </source>
</evidence>
<dbReference type="FunFam" id="1.10.274.100:FF:000010">
    <property type="entry name" value="DNA-directed RNA polymerase subunit"/>
    <property type="match status" value="1"/>
</dbReference>
<sequence>MDDDLSHEHKLPTGVIKAIKFDILNGEDIEKISVLEINAPGQVTCSDLGIPNASDECTTCGSKARKFCEEIAQILNRICPGCQSIRHDSKVSLHMKQGNGLARYPSVKFRVSSSDLFRGTAIIVEINEHTSKKKKSLGRRVPADYWDFIPNGAQQEENCVNRRVLSPDQVDYLLAGVDPDLIEKYIPRMNLLKLKCFPVTPNCHRVTEFVNLSSNGNRLSFDDRTRACKKMVDFRGTANELSSRVLDCLRISKLNPDRTPNSIFDDIQQRKLAENACNSSGLRWMKDVVLGKRNDSTFRTVVVGDPDLELSEIGIPCQIADNLLVSEYVNMLNKEKLLYFCDLRLLEKGQINVCRKGNSVLLYKKEDLKIGDLFYRPLNDGDKVLINRPPSIHQHSLIALSVRVLPISSVVSINPLCCSPLRGDFDGDCLHGYIPQTTEARVELNELVALDRQLINGQSGRNLLSLSQDSLTAAYLLMEDGVLLNGYQMQQLQMHCHKKLTPPTIIKAPSRKSSFWTGKQLFSMLLPFDFDYCYPSDGVFVSDGELISSSGSSGWLRDSNCNVFQSLVEQFQGKTLDFLYTAQKALGEWLSMTGFSVSLEDLYLSSDSYARKNMVEEISYGLQEAEQACNFEQLLVDYYWNFLSGNLEESENAMTVDMDRLNCERQISATLSQASVDAFRQVFRSIQSLADKYASKDNTFLTMMKAGSKGNMLKLAQHSMCLGLQNSLVHLSFKIPRQLTCAAWNSQKGLSGTLEFVHSYIPFAVIESSFLTGLNPLECFVHSVTNRDSSFGGNADLPGSLTRRLMFFMRDLYDAYDGSVRNLYGNQVIQFPYEIEEDSTDDSSLHEYAIGGEPVGALSACAISEAAYSALGQPVSLLETSPLLNLKYVLECGSRKKKGDQTVSLFLSGKLSKHRHGFEYAALEVKNYLERLLFSSIVSVVMIVFTPQSSSLEKYSPWQCHFHLDKEMVTRRKLNLHSIIDSLHHRYNSHRKESKVSFPNLKISSKKCSVDSMTKEAVGTSVDKEKEGDNCITVTIIENSKYPIQLEFVQDSMIPFILGTAIKGFLEIKKVDILWNNPPKVTNSNKGPGELYLKVTVSSDSGGARFWGVLINHCQKIMKIIDWTRSHPDNINHFSSAFGIDAGWQYFLNCLASATSDTGKAILPKHLRLVANSLSASGEFVGLNAKGLAQQRKHASVSSPFVQGCFSSPGSCFLRAAKFGVTDNLQGNLDALAWGNSLSMGTGGQFDIIYSEKGHEVAKSVNVYNLLEASFDKLNKKMGTHCHNYSSNNCGSEFRYKNGYALKDSKQWKSMLRNSVTVNDIKKLTSASSYSIDELLNERDKSTMLRVLRFHPHKDEKLGPGPKDIKVGWHPKHTESRCFFIVRIDGTVADFSYRKCILGALEIVDPERSKSQKKKWSGHVDM</sequence>
<protein>
    <recommendedName>
        <fullName evidence="1">DNA-directed RNA polymerase</fullName>
        <ecNumber evidence="1">2.7.7.6</ecNumber>
    </recommendedName>
</protein>
<dbReference type="InterPro" id="IPR007066">
    <property type="entry name" value="RNA_pol_Rpb1_3"/>
</dbReference>
<accession>A0AAN9K308</accession>
<dbReference type="InterPro" id="IPR038120">
    <property type="entry name" value="Rpb1_funnel_sf"/>
</dbReference>
<evidence type="ECO:0000313" key="10">
    <source>
        <dbReference type="EMBL" id="KAK7309001.1"/>
    </source>
</evidence>
<evidence type="ECO:0000313" key="11">
    <source>
        <dbReference type="Proteomes" id="UP001359559"/>
    </source>
</evidence>
<evidence type="ECO:0000256" key="4">
    <source>
        <dbReference type="ARBA" id="ARBA00022695"/>
    </source>
</evidence>
<evidence type="ECO:0000256" key="6">
    <source>
        <dbReference type="ARBA" id="ARBA00022833"/>
    </source>
</evidence>
<dbReference type="Gene3D" id="3.10.450.40">
    <property type="match status" value="1"/>
</dbReference>
<dbReference type="InterPro" id="IPR000722">
    <property type="entry name" value="RNA_pol_asu"/>
</dbReference>
<dbReference type="GO" id="GO:0000428">
    <property type="term" value="C:DNA-directed RNA polymerase complex"/>
    <property type="evidence" value="ECO:0007669"/>
    <property type="project" value="UniProtKB-KW"/>
</dbReference>
<dbReference type="InterPro" id="IPR007083">
    <property type="entry name" value="RNA_pol_Rpb1_4"/>
</dbReference>
<dbReference type="Pfam" id="PF00623">
    <property type="entry name" value="RNA_pol_Rpb1_2"/>
    <property type="match status" value="1"/>
</dbReference>
<dbReference type="InterPro" id="IPR040403">
    <property type="entry name" value="NRPD1_N"/>
</dbReference>
<dbReference type="InterPro" id="IPR006592">
    <property type="entry name" value="RNA_pol_N"/>
</dbReference>
<dbReference type="Pfam" id="PF11523">
    <property type="entry name" value="DUF3223"/>
    <property type="match status" value="1"/>
</dbReference>
<dbReference type="InterPro" id="IPR042102">
    <property type="entry name" value="RNA_pol_Rpb1_3_sf"/>
</dbReference>
<gene>
    <name evidence="10" type="ORF">RJT34_05393</name>
</gene>
<keyword evidence="3" id="KW-0808">Transferase</keyword>
<keyword evidence="6" id="KW-0862">Zinc</keyword>
<dbReference type="GO" id="GO:0006351">
    <property type="term" value="P:DNA-templated transcription"/>
    <property type="evidence" value="ECO:0007669"/>
    <property type="project" value="InterPro"/>
</dbReference>
<comment type="catalytic activity">
    <reaction evidence="8">
        <text>RNA(n) + a ribonucleoside 5'-triphosphate = RNA(n+1) + diphosphate</text>
        <dbReference type="Rhea" id="RHEA:21248"/>
        <dbReference type="Rhea" id="RHEA-COMP:14527"/>
        <dbReference type="Rhea" id="RHEA-COMP:17342"/>
        <dbReference type="ChEBI" id="CHEBI:33019"/>
        <dbReference type="ChEBI" id="CHEBI:61557"/>
        <dbReference type="ChEBI" id="CHEBI:140395"/>
        <dbReference type="EC" id="2.7.7.6"/>
    </reaction>
</comment>
<keyword evidence="7" id="KW-0804">Transcription</keyword>
<evidence type="ECO:0000256" key="7">
    <source>
        <dbReference type="ARBA" id="ARBA00023163"/>
    </source>
</evidence>
<organism evidence="10 11">
    <name type="scientific">Clitoria ternatea</name>
    <name type="common">Butterfly pea</name>
    <dbReference type="NCBI Taxonomy" id="43366"/>
    <lineage>
        <taxon>Eukaryota</taxon>
        <taxon>Viridiplantae</taxon>
        <taxon>Streptophyta</taxon>
        <taxon>Embryophyta</taxon>
        <taxon>Tracheophyta</taxon>
        <taxon>Spermatophyta</taxon>
        <taxon>Magnoliopsida</taxon>
        <taxon>eudicotyledons</taxon>
        <taxon>Gunneridae</taxon>
        <taxon>Pentapetalae</taxon>
        <taxon>rosids</taxon>
        <taxon>fabids</taxon>
        <taxon>Fabales</taxon>
        <taxon>Fabaceae</taxon>
        <taxon>Papilionoideae</taxon>
        <taxon>50 kb inversion clade</taxon>
        <taxon>NPAAA clade</taxon>
        <taxon>indigoferoid/millettioid clade</taxon>
        <taxon>Phaseoleae</taxon>
        <taxon>Clitoria</taxon>
    </lineage>
</organism>
<dbReference type="Proteomes" id="UP001359559">
    <property type="component" value="Unassembled WGS sequence"/>
</dbReference>
<keyword evidence="4" id="KW-0548">Nucleotidyltransferase</keyword>
<evidence type="ECO:0000259" key="9">
    <source>
        <dbReference type="SMART" id="SM00663"/>
    </source>
</evidence>
<dbReference type="GO" id="GO:0003899">
    <property type="term" value="F:DNA-directed RNA polymerase activity"/>
    <property type="evidence" value="ECO:0007669"/>
    <property type="project" value="UniProtKB-EC"/>
</dbReference>
<evidence type="ECO:0000256" key="2">
    <source>
        <dbReference type="ARBA" id="ARBA00022478"/>
    </source>
</evidence>
<dbReference type="Gene3D" id="2.40.40.20">
    <property type="match status" value="1"/>
</dbReference>
<dbReference type="GO" id="GO:0003677">
    <property type="term" value="F:DNA binding"/>
    <property type="evidence" value="ECO:0007669"/>
    <property type="project" value="InterPro"/>
</dbReference>
<dbReference type="SMART" id="SM00663">
    <property type="entry name" value="RPOLA_N"/>
    <property type="match status" value="1"/>
</dbReference>
<evidence type="ECO:0000256" key="8">
    <source>
        <dbReference type="ARBA" id="ARBA00048552"/>
    </source>
</evidence>
<keyword evidence="11" id="KW-1185">Reference proteome</keyword>
<dbReference type="CDD" id="cd10506">
    <property type="entry name" value="RNAP_IV_RPD1_N"/>
    <property type="match status" value="1"/>
</dbReference>
<dbReference type="Pfam" id="PF04983">
    <property type="entry name" value="RNA_pol_Rpb1_3"/>
    <property type="match status" value="1"/>
</dbReference>
<dbReference type="SUPFAM" id="SSF64484">
    <property type="entry name" value="beta and beta-prime subunits of DNA dependent RNA-polymerase"/>
    <property type="match status" value="1"/>
</dbReference>
<proteinExistence type="predicted"/>
<dbReference type="Gene3D" id="1.10.132.30">
    <property type="match status" value="1"/>
</dbReference>
<dbReference type="EC" id="2.7.7.6" evidence="1"/>